<evidence type="ECO:0000256" key="5">
    <source>
        <dbReference type="ARBA" id="ARBA00023136"/>
    </source>
</evidence>
<dbReference type="PANTHER" id="PTHR21659">
    <property type="entry name" value="HYDROPHOBIC PROTEIN RCI2 LOW TEMPERATURE AND SALT RESPONSIVE PROTEIN LTI6 -RELATED"/>
    <property type="match status" value="1"/>
</dbReference>
<comment type="similarity">
    <text evidence="2">Belongs to the UPF0057 (PMP3) family.</text>
</comment>
<dbReference type="OrthoDB" id="9810121at2"/>
<accession>A0A5C5WW21</accession>
<evidence type="ECO:0000256" key="1">
    <source>
        <dbReference type="ARBA" id="ARBA00004370"/>
    </source>
</evidence>
<keyword evidence="8" id="KW-1185">Reference proteome</keyword>
<dbReference type="GO" id="GO:0016020">
    <property type="term" value="C:membrane"/>
    <property type="evidence" value="ECO:0007669"/>
    <property type="project" value="UniProtKB-SubCell"/>
</dbReference>
<name>A0A5C5WW21_9BACT</name>
<dbReference type="Proteomes" id="UP000316598">
    <property type="component" value="Unassembled WGS sequence"/>
</dbReference>
<evidence type="ECO:0000256" key="3">
    <source>
        <dbReference type="ARBA" id="ARBA00022692"/>
    </source>
</evidence>
<evidence type="ECO:0000256" key="2">
    <source>
        <dbReference type="ARBA" id="ARBA00009530"/>
    </source>
</evidence>
<dbReference type="AlphaFoldDB" id="A0A5C5WW21"/>
<feature type="transmembrane region" description="Helical" evidence="6">
    <location>
        <begin position="35"/>
        <end position="58"/>
    </location>
</feature>
<evidence type="ECO:0000256" key="6">
    <source>
        <dbReference type="SAM" id="Phobius"/>
    </source>
</evidence>
<dbReference type="EMBL" id="SJPI01000001">
    <property type="protein sequence ID" value="TWT54886.1"/>
    <property type="molecule type" value="Genomic_DNA"/>
</dbReference>
<dbReference type="PROSITE" id="PS01309">
    <property type="entry name" value="UPF0057"/>
    <property type="match status" value="1"/>
</dbReference>
<reference evidence="7 8" key="1">
    <citation type="submission" date="2019-02" db="EMBL/GenBank/DDBJ databases">
        <title>Deep-cultivation of Planctomycetes and their phenomic and genomic characterization uncovers novel biology.</title>
        <authorList>
            <person name="Wiegand S."/>
            <person name="Jogler M."/>
            <person name="Boedeker C."/>
            <person name="Pinto D."/>
            <person name="Vollmers J."/>
            <person name="Rivas-Marin E."/>
            <person name="Kohn T."/>
            <person name="Peeters S.H."/>
            <person name="Heuer A."/>
            <person name="Rast P."/>
            <person name="Oberbeckmann S."/>
            <person name="Bunk B."/>
            <person name="Jeske O."/>
            <person name="Meyerdierks A."/>
            <person name="Storesund J.E."/>
            <person name="Kallscheuer N."/>
            <person name="Luecker S."/>
            <person name="Lage O.M."/>
            <person name="Pohl T."/>
            <person name="Merkel B.J."/>
            <person name="Hornburger P."/>
            <person name="Mueller R.-W."/>
            <person name="Bruemmer F."/>
            <person name="Labrenz M."/>
            <person name="Spormann A.M."/>
            <person name="Op Den Camp H."/>
            <person name="Overmann J."/>
            <person name="Amann R."/>
            <person name="Jetten M.S.M."/>
            <person name="Mascher T."/>
            <person name="Medema M.H."/>
            <person name="Devos D.P."/>
            <person name="Kaster A.-K."/>
            <person name="Ovreas L."/>
            <person name="Rohde M."/>
            <person name="Galperin M.Y."/>
            <person name="Jogler C."/>
        </authorList>
    </citation>
    <scope>NUCLEOTIDE SEQUENCE [LARGE SCALE GENOMIC DNA]</scope>
    <source>
        <strain evidence="7 8">Pla22</strain>
    </source>
</reference>
<comment type="subcellular location">
    <subcellularLocation>
        <location evidence="1">Membrane</location>
    </subcellularLocation>
</comment>
<dbReference type="RefSeq" id="WP_146514853.1">
    <property type="nucleotide sequence ID" value="NZ_SJPI01000001.1"/>
</dbReference>
<keyword evidence="5 6" id="KW-0472">Membrane</keyword>
<sequence>MSTTITNQNTLLKVVLAILLPPLAVFMDKGIGTQFFLNVVLTLIGFWIVGVIHALIVVL</sequence>
<dbReference type="InterPro" id="IPR000612">
    <property type="entry name" value="PMP3"/>
</dbReference>
<proteinExistence type="inferred from homology"/>
<gene>
    <name evidence="7" type="ORF">Pla22_25400</name>
</gene>
<dbReference type="Pfam" id="PF01679">
    <property type="entry name" value="Pmp3"/>
    <property type="match status" value="1"/>
</dbReference>
<dbReference type="PANTHER" id="PTHR21659:SF42">
    <property type="entry name" value="UPF0057 MEMBRANE PROTEIN ZK632.10-RELATED"/>
    <property type="match status" value="1"/>
</dbReference>
<keyword evidence="3 6" id="KW-0812">Transmembrane</keyword>
<evidence type="ECO:0000313" key="7">
    <source>
        <dbReference type="EMBL" id="TWT54886.1"/>
    </source>
</evidence>
<evidence type="ECO:0000256" key="4">
    <source>
        <dbReference type="ARBA" id="ARBA00022989"/>
    </source>
</evidence>
<organism evidence="7 8">
    <name type="scientific">Rubripirellula amarantea</name>
    <dbReference type="NCBI Taxonomy" id="2527999"/>
    <lineage>
        <taxon>Bacteria</taxon>
        <taxon>Pseudomonadati</taxon>
        <taxon>Planctomycetota</taxon>
        <taxon>Planctomycetia</taxon>
        <taxon>Pirellulales</taxon>
        <taxon>Pirellulaceae</taxon>
        <taxon>Rubripirellula</taxon>
    </lineage>
</organism>
<evidence type="ECO:0000313" key="8">
    <source>
        <dbReference type="Proteomes" id="UP000316598"/>
    </source>
</evidence>
<protein>
    <submittedName>
        <fullName evidence="7">Proteolipid membrane potential modulator</fullName>
    </submittedName>
</protein>
<comment type="caution">
    <text evidence="7">The sequence shown here is derived from an EMBL/GenBank/DDBJ whole genome shotgun (WGS) entry which is preliminary data.</text>
</comment>
<keyword evidence="4 6" id="KW-1133">Transmembrane helix</keyword>